<evidence type="ECO:0000259" key="2">
    <source>
        <dbReference type="Pfam" id="PF00561"/>
    </source>
</evidence>
<dbReference type="KEGG" id="dfa:DFA_08468"/>
<dbReference type="InterPro" id="IPR029058">
    <property type="entry name" value="AB_hydrolase_fold"/>
</dbReference>
<dbReference type="STRING" id="1054147.F4Q698"/>
<gene>
    <name evidence="3" type="ORF">DFA_08468</name>
</gene>
<dbReference type="EMBL" id="GL883021">
    <property type="protein sequence ID" value="EGG17472.1"/>
    <property type="molecule type" value="Genomic_DNA"/>
</dbReference>
<evidence type="ECO:0000256" key="1">
    <source>
        <dbReference type="SAM" id="MobiDB-lite"/>
    </source>
</evidence>
<organism evidence="3 4">
    <name type="scientific">Cavenderia fasciculata</name>
    <name type="common">Slime mold</name>
    <name type="synonym">Dictyostelium fasciculatum</name>
    <dbReference type="NCBI Taxonomy" id="261658"/>
    <lineage>
        <taxon>Eukaryota</taxon>
        <taxon>Amoebozoa</taxon>
        <taxon>Evosea</taxon>
        <taxon>Eumycetozoa</taxon>
        <taxon>Dictyostelia</taxon>
        <taxon>Acytosteliales</taxon>
        <taxon>Cavenderiaceae</taxon>
        <taxon>Cavenderia</taxon>
    </lineage>
</organism>
<dbReference type="GO" id="GO:0005739">
    <property type="term" value="C:mitochondrion"/>
    <property type="evidence" value="ECO:0007669"/>
    <property type="project" value="TreeGrafter"/>
</dbReference>
<sequence>MINHGSSLHFSEMGLNHLVEDLHGYLKDKNILKNLNISYGRDGTTTTKQNRLSIVGHSVGGKVGALYSLYNPHLVDGLVCVDVAMTSYVGIHNHNSKFEAMIKASETFSDPTTSRQSIESIMESYHLDKGERLYLLNNLVESTNNNNNGPKFKWRINLKTLYKHQNELLSFPDKSSLIYNYSQDLEDPSSTTPTFKKPVLFIGGSESHYLKSPHSESIGQYFPQHSIEFIKGGHFSHAQSPRSFMNEQPKFLNPQVSKEGNVQVYTFQPEEPELYTYSNGVLTHHNKPEEKDPQTKSFDKPIQKSFDNKPTSSNSPVLKESLKKKQDQEGQGTVLGQASKKGKSKKDKKKMDKKDQLEQHDETKPSKDMNQNGPGLKEIHRNPNVGKEQYFTSFQKYVNNSGQDHQ</sequence>
<dbReference type="Pfam" id="PF00561">
    <property type="entry name" value="Abhydrolase_1"/>
    <property type="match status" value="1"/>
</dbReference>
<keyword evidence="4" id="KW-1185">Reference proteome</keyword>
<dbReference type="GeneID" id="14869838"/>
<proteinExistence type="predicted"/>
<dbReference type="GO" id="GO:0052689">
    <property type="term" value="F:carboxylic ester hydrolase activity"/>
    <property type="evidence" value="ECO:0007669"/>
    <property type="project" value="TreeGrafter"/>
</dbReference>
<dbReference type="OMA" id="IHNHNSK"/>
<dbReference type="RefSeq" id="XP_004355956.1">
    <property type="nucleotide sequence ID" value="XM_004355903.1"/>
</dbReference>
<dbReference type="Proteomes" id="UP000007797">
    <property type="component" value="Unassembled WGS sequence"/>
</dbReference>
<dbReference type="PANTHER" id="PTHR46118:SF5">
    <property type="entry name" value="AB HYDROLASE-1 DOMAIN-CONTAINING PROTEIN"/>
    <property type="match status" value="1"/>
</dbReference>
<evidence type="ECO:0000313" key="3">
    <source>
        <dbReference type="EMBL" id="EGG17472.1"/>
    </source>
</evidence>
<feature type="region of interest" description="Disordered" evidence="1">
    <location>
        <begin position="283"/>
        <end position="389"/>
    </location>
</feature>
<protein>
    <recommendedName>
        <fullName evidence="2">AB hydrolase-1 domain-containing protein</fullName>
    </recommendedName>
</protein>
<dbReference type="SUPFAM" id="SSF53474">
    <property type="entry name" value="alpha/beta-Hydrolases"/>
    <property type="match status" value="1"/>
</dbReference>
<dbReference type="PANTHER" id="PTHR46118">
    <property type="entry name" value="PROTEIN ABHD11"/>
    <property type="match status" value="1"/>
</dbReference>
<dbReference type="InterPro" id="IPR000073">
    <property type="entry name" value="AB_hydrolase_1"/>
</dbReference>
<feature type="domain" description="AB hydrolase-1" evidence="2">
    <location>
        <begin position="48"/>
        <end position="239"/>
    </location>
</feature>
<name>F4Q698_CACFS</name>
<feature type="compositionally biased region" description="Basic and acidic residues" evidence="1">
    <location>
        <begin position="286"/>
        <end position="302"/>
    </location>
</feature>
<dbReference type="OrthoDB" id="8119704at2759"/>
<dbReference type="Gene3D" id="3.40.50.1820">
    <property type="entry name" value="alpha/beta hydrolase"/>
    <property type="match status" value="1"/>
</dbReference>
<feature type="compositionally biased region" description="Basic and acidic residues" evidence="1">
    <location>
        <begin position="349"/>
        <end position="367"/>
    </location>
</feature>
<reference evidence="4" key="1">
    <citation type="journal article" date="2011" name="Genome Res.">
        <title>Phylogeny-wide analysis of social amoeba genomes highlights ancient origins for complex intercellular communication.</title>
        <authorList>
            <person name="Heidel A.J."/>
            <person name="Lawal H.M."/>
            <person name="Felder M."/>
            <person name="Schilde C."/>
            <person name="Helps N.R."/>
            <person name="Tunggal B."/>
            <person name="Rivero F."/>
            <person name="John U."/>
            <person name="Schleicher M."/>
            <person name="Eichinger L."/>
            <person name="Platzer M."/>
            <person name="Noegel A.A."/>
            <person name="Schaap P."/>
            <person name="Gloeckner G."/>
        </authorList>
    </citation>
    <scope>NUCLEOTIDE SEQUENCE [LARGE SCALE GENOMIC DNA]</scope>
    <source>
        <strain evidence="4">SH3</strain>
    </source>
</reference>
<dbReference type="AlphaFoldDB" id="F4Q698"/>
<evidence type="ECO:0000313" key="4">
    <source>
        <dbReference type="Proteomes" id="UP000007797"/>
    </source>
</evidence>
<accession>F4Q698</accession>